<dbReference type="Proteomes" id="UP000054709">
    <property type="component" value="Unassembled WGS sequence"/>
</dbReference>
<evidence type="ECO:0000313" key="2">
    <source>
        <dbReference type="Proteomes" id="UP000054709"/>
    </source>
</evidence>
<dbReference type="AlphaFoldDB" id="A0A0W1AWR3"/>
<comment type="caution">
    <text evidence="1">The sequence shown here is derived from an EMBL/GenBank/DDBJ whole genome shotgun (WGS) entry which is preliminary data.</text>
</comment>
<evidence type="ECO:0000313" key="1">
    <source>
        <dbReference type="EMBL" id="KTD85751.1"/>
    </source>
</evidence>
<gene>
    <name evidence="1" type="ORF">UQ64_19915</name>
</gene>
<reference evidence="1 2" key="1">
    <citation type="journal article" date="2015" name="Int. Biodeterior. Biodegradation">
        <title>Physiological and genetic screening methods for the isolation of methyl tert-butyl ether-degrading bacteria for bioremediation purposes.</title>
        <authorList>
            <person name="Guisado I.M."/>
            <person name="Purswani J."/>
            <person name="Gonzalez Lopez J."/>
            <person name="Pozo C."/>
        </authorList>
    </citation>
    <scope>NUCLEOTIDE SEQUENCE [LARGE SCALE GENOMIC DNA]</scope>
    <source>
        <strain evidence="1 2">SH7</strain>
    </source>
</reference>
<proteinExistence type="predicted"/>
<organism evidence="1 2">
    <name type="scientific">Paenibacillus etheri</name>
    <dbReference type="NCBI Taxonomy" id="1306852"/>
    <lineage>
        <taxon>Bacteria</taxon>
        <taxon>Bacillati</taxon>
        <taxon>Bacillota</taxon>
        <taxon>Bacilli</taxon>
        <taxon>Bacillales</taxon>
        <taxon>Paenibacillaceae</taxon>
        <taxon>Paenibacillus</taxon>
    </lineage>
</organism>
<protein>
    <submittedName>
        <fullName evidence="1">Uncharacterized protein</fullName>
    </submittedName>
</protein>
<dbReference type="EMBL" id="LCZJ02000026">
    <property type="protein sequence ID" value="KTD85751.1"/>
    <property type="molecule type" value="Genomic_DNA"/>
</dbReference>
<sequence length="359" mass="42670">MTRYILPVNLDVDMNINCFDYYKLSMILSNKELIPWYIERFIGLQVDQHFECSYYELGSSSPTEYEFVFDEVLSTTRIILGKDTILDATLKALKEKKYVLLTLNQKYFREYHKLRNLDSVHGTMFVGYDEESELLYFLENVDNKWSLESLNFSDLEQSFHSSLEIILKDDYVDSWLLFLSRVGEPASTFEVKNNFNRQVRLNIIYDTLIHYLNGVENISRDSRFYRWNGIAIYKAFYQNLTEILMNNDLHEYFKPFRIHNIEKGMRRLLENKRGLIYRANYLVESLSIECDETLLKDLRDLYSLLETGVALYSKFFRKQDKKIIERANVNLKRAEELECIILSQLSNSILNHIKLNIGH</sequence>
<name>A0A0W1AWR3_9BACL</name>
<dbReference type="RefSeq" id="WP_060624584.1">
    <property type="nucleotide sequence ID" value="NZ_LCZJ02000026.1"/>
</dbReference>
<keyword evidence="2" id="KW-1185">Reference proteome</keyword>
<accession>A0A0W1AWR3</accession>
<dbReference type="OrthoDB" id="2517875at2"/>